<proteinExistence type="predicted"/>
<dbReference type="EMBL" id="OW152822">
    <property type="protein sequence ID" value="CAH2037795.1"/>
    <property type="molecule type" value="Genomic_DNA"/>
</dbReference>
<reference evidence="1" key="1">
    <citation type="submission" date="2022-03" db="EMBL/GenBank/DDBJ databases">
        <authorList>
            <person name="Martin H S."/>
        </authorList>
    </citation>
    <scope>NUCLEOTIDE SEQUENCE</scope>
</reference>
<gene>
    <name evidence="1" type="ORF">IPOD504_LOCUS1319</name>
</gene>
<sequence>MGLSKSAFRRFCTDDVETSLQIICERDALVNIENWEGLRWQPREPTLRPSTTANFVNILGLEVLAFKGILQ</sequence>
<keyword evidence="2" id="KW-1185">Reference proteome</keyword>
<evidence type="ECO:0000313" key="1">
    <source>
        <dbReference type="EMBL" id="CAH2037795.1"/>
    </source>
</evidence>
<protein>
    <submittedName>
        <fullName evidence="1">Uncharacterized protein</fullName>
    </submittedName>
</protein>
<feature type="non-terminal residue" evidence="1">
    <location>
        <position position="71"/>
    </location>
</feature>
<accession>A0ABN8HNC3</accession>
<dbReference type="Proteomes" id="UP000837857">
    <property type="component" value="Chromosome 10"/>
</dbReference>
<organism evidence="1 2">
    <name type="scientific">Iphiclides podalirius</name>
    <name type="common">scarce swallowtail</name>
    <dbReference type="NCBI Taxonomy" id="110791"/>
    <lineage>
        <taxon>Eukaryota</taxon>
        <taxon>Metazoa</taxon>
        <taxon>Ecdysozoa</taxon>
        <taxon>Arthropoda</taxon>
        <taxon>Hexapoda</taxon>
        <taxon>Insecta</taxon>
        <taxon>Pterygota</taxon>
        <taxon>Neoptera</taxon>
        <taxon>Endopterygota</taxon>
        <taxon>Lepidoptera</taxon>
        <taxon>Glossata</taxon>
        <taxon>Ditrysia</taxon>
        <taxon>Papilionoidea</taxon>
        <taxon>Papilionidae</taxon>
        <taxon>Papilioninae</taxon>
        <taxon>Iphiclides</taxon>
    </lineage>
</organism>
<evidence type="ECO:0000313" key="2">
    <source>
        <dbReference type="Proteomes" id="UP000837857"/>
    </source>
</evidence>
<name>A0ABN8HNC3_9NEOP</name>